<reference evidence="2 3" key="1">
    <citation type="submission" date="2019-01" db="EMBL/GenBank/DDBJ databases">
        <authorList>
            <person name="Sayadi A."/>
        </authorList>
    </citation>
    <scope>NUCLEOTIDE SEQUENCE [LARGE SCALE GENOMIC DNA]</scope>
</reference>
<evidence type="ECO:0000313" key="2">
    <source>
        <dbReference type="EMBL" id="VEN57775.1"/>
    </source>
</evidence>
<dbReference type="GO" id="GO:0016462">
    <property type="term" value="F:pyrophosphatase activity"/>
    <property type="evidence" value="ECO:0007669"/>
    <property type="project" value="UniProtKB-ARBA"/>
</dbReference>
<dbReference type="Gene3D" id="2.40.320.10">
    <property type="entry name" value="Hypothetical Protein Pfu-838710-001"/>
    <property type="match status" value="1"/>
</dbReference>
<name>A0A653DC49_CALMS</name>
<gene>
    <name evidence="2" type="ORF">CALMAC_LOCUS16322</name>
</gene>
<dbReference type="Pfam" id="PF01928">
    <property type="entry name" value="CYTH"/>
    <property type="match status" value="1"/>
</dbReference>
<dbReference type="PANTHER" id="PTHR21028">
    <property type="entry name" value="SI:CH211-156B7.4"/>
    <property type="match status" value="1"/>
</dbReference>
<dbReference type="PROSITE" id="PS51707">
    <property type="entry name" value="CYTH"/>
    <property type="match status" value="1"/>
</dbReference>
<dbReference type="InterPro" id="IPR023577">
    <property type="entry name" value="CYTH_domain"/>
</dbReference>
<feature type="domain" description="CYTH" evidence="1">
    <location>
        <begin position="1"/>
        <end position="170"/>
    </location>
</feature>
<dbReference type="OrthoDB" id="6159137at2759"/>
<dbReference type="CDD" id="cd07890">
    <property type="entry name" value="CYTH-like_AC_IV-like"/>
    <property type="match status" value="1"/>
</dbReference>
<dbReference type="EMBL" id="CAACVG010011298">
    <property type="protein sequence ID" value="VEN57775.1"/>
    <property type="molecule type" value="Genomic_DNA"/>
</dbReference>
<keyword evidence="3" id="KW-1185">Reference proteome</keyword>
<dbReference type="Proteomes" id="UP000410492">
    <property type="component" value="Unassembled WGS sequence"/>
</dbReference>
<dbReference type="SUPFAM" id="SSF55154">
    <property type="entry name" value="CYTH-like phosphatases"/>
    <property type="match status" value="1"/>
</dbReference>
<dbReference type="SMART" id="SM01118">
    <property type="entry name" value="CYTH"/>
    <property type="match status" value="1"/>
</dbReference>
<dbReference type="InterPro" id="IPR008173">
    <property type="entry name" value="Adenylyl_cyclase_CyaB"/>
</dbReference>
<dbReference type="AlphaFoldDB" id="A0A653DC49"/>
<organism evidence="2 3">
    <name type="scientific">Callosobruchus maculatus</name>
    <name type="common">Southern cowpea weevil</name>
    <name type="synonym">Pulse bruchid</name>
    <dbReference type="NCBI Taxonomy" id="64391"/>
    <lineage>
        <taxon>Eukaryota</taxon>
        <taxon>Metazoa</taxon>
        <taxon>Ecdysozoa</taxon>
        <taxon>Arthropoda</taxon>
        <taxon>Hexapoda</taxon>
        <taxon>Insecta</taxon>
        <taxon>Pterygota</taxon>
        <taxon>Neoptera</taxon>
        <taxon>Endopterygota</taxon>
        <taxon>Coleoptera</taxon>
        <taxon>Polyphaga</taxon>
        <taxon>Cucujiformia</taxon>
        <taxon>Chrysomeloidea</taxon>
        <taxon>Chrysomelidae</taxon>
        <taxon>Bruchinae</taxon>
        <taxon>Bruchini</taxon>
        <taxon>Callosobruchus</taxon>
    </lineage>
</organism>
<accession>A0A653DC49</accession>
<evidence type="ECO:0000259" key="1">
    <source>
        <dbReference type="PROSITE" id="PS51707"/>
    </source>
</evidence>
<dbReference type="InterPro" id="IPR033469">
    <property type="entry name" value="CYTH-like_dom_sf"/>
</dbReference>
<evidence type="ECO:0000313" key="3">
    <source>
        <dbReference type="Proteomes" id="UP000410492"/>
    </source>
</evidence>
<sequence length="170" mass="19037">MKNVEIKATVKNIGIIIDIAKKLSASEGIVIKQEDTFFNVTQGRLKLRVFESGDGELIYYERPNIEGPKLSSFEKTDIPRDNVVGLRNVLEAALGSKHVVRKVRRLFLVGQTRIHIDTVEGLGDFMELEVCLKEGQSVNEGEKIAEDLMEKLQVHKDNLISGAYVDLLSI</sequence>
<dbReference type="PANTHER" id="PTHR21028:SF2">
    <property type="entry name" value="CYTH DOMAIN-CONTAINING PROTEIN"/>
    <property type="match status" value="1"/>
</dbReference>
<proteinExistence type="predicted"/>
<protein>
    <recommendedName>
        <fullName evidence="1">CYTH domain-containing protein</fullName>
    </recommendedName>
</protein>